<evidence type="ECO:0000313" key="2">
    <source>
        <dbReference type="EMBL" id="KAJ7318577.1"/>
    </source>
</evidence>
<proteinExistence type="predicted"/>
<dbReference type="Proteomes" id="UP001218218">
    <property type="component" value="Unassembled WGS sequence"/>
</dbReference>
<reference evidence="2" key="1">
    <citation type="submission" date="2023-03" db="EMBL/GenBank/DDBJ databases">
        <title>Massive genome expansion in bonnet fungi (Mycena s.s.) driven by repeated elements and novel gene families across ecological guilds.</title>
        <authorList>
            <consortium name="Lawrence Berkeley National Laboratory"/>
            <person name="Harder C.B."/>
            <person name="Miyauchi S."/>
            <person name="Viragh M."/>
            <person name="Kuo A."/>
            <person name="Thoen E."/>
            <person name="Andreopoulos B."/>
            <person name="Lu D."/>
            <person name="Skrede I."/>
            <person name="Drula E."/>
            <person name="Henrissat B."/>
            <person name="Morin E."/>
            <person name="Kohler A."/>
            <person name="Barry K."/>
            <person name="LaButti K."/>
            <person name="Morin E."/>
            <person name="Salamov A."/>
            <person name="Lipzen A."/>
            <person name="Mereny Z."/>
            <person name="Hegedus B."/>
            <person name="Baldrian P."/>
            <person name="Stursova M."/>
            <person name="Weitz H."/>
            <person name="Taylor A."/>
            <person name="Grigoriev I.V."/>
            <person name="Nagy L.G."/>
            <person name="Martin F."/>
            <person name="Kauserud H."/>
        </authorList>
    </citation>
    <scope>NUCLEOTIDE SEQUENCE</scope>
    <source>
        <strain evidence="2">CBHHK002</strain>
    </source>
</reference>
<dbReference type="AlphaFoldDB" id="A0AAD6ZE24"/>
<protein>
    <submittedName>
        <fullName evidence="2">Uncharacterized protein</fullName>
    </submittedName>
</protein>
<dbReference type="EMBL" id="JARIHO010000057">
    <property type="protein sequence ID" value="KAJ7318577.1"/>
    <property type="molecule type" value="Genomic_DNA"/>
</dbReference>
<gene>
    <name evidence="2" type="ORF">DFH08DRAFT_819852</name>
</gene>
<sequence>MSQTPVSGPGPQLPSDGTGIPVPSRKTAVFVTAVTFNGRVEAVMAMKSPVRPMDASNASSGNEEIVNKASGPAESATPYLWSIPLVVSWKRFYYKTVEAPSAAHQKILATKPTLGHTAKLRKLSDQLPDMVPEATDTDNEIHRVITQDHERTAAKNAVPAIPKPSRRFTGSSLDTICDFEEEDDKYNATPGAMSELEQFFAARCTFGNWPWGSLKETTQIHYSAPAVMMSKKKSIALVASGAKCEALEDALNLRLQQHEAESAEKDTKIAELMEVRNCTSGFVAGCNTELATMHLEQQKRTAELFKKEEKLNNYEKP</sequence>
<accession>A0AAD6ZE24</accession>
<feature type="region of interest" description="Disordered" evidence="1">
    <location>
        <begin position="51"/>
        <end position="71"/>
    </location>
</feature>
<organism evidence="2 3">
    <name type="scientific">Mycena albidolilacea</name>
    <dbReference type="NCBI Taxonomy" id="1033008"/>
    <lineage>
        <taxon>Eukaryota</taxon>
        <taxon>Fungi</taxon>
        <taxon>Dikarya</taxon>
        <taxon>Basidiomycota</taxon>
        <taxon>Agaricomycotina</taxon>
        <taxon>Agaricomycetes</taxon>
        <taxon>Agaricomycetidae</taxon>
        <taxon>Agaricales</taxon>
        <taxon>Marasmiineae</taxon>
        <taxon>Mycenaceae</taxon>
        <taxon>Mycena</taxon>
    </lineage>
</organism>
<name>A0AAD6ZE24_9AGAR</name>
<feature type="region of interest" description="Disordered" evidence="1">
    <location>
        <begin position="1"/>
        <end position="21"/>
    </location>
</feature>
<comment type="caution">
    <text evidence="2">The sequence shown here is derived from an EMBL/GenBank/DDBJ whole genome shotgun (WGS) entry which is preliminary data.</text>
</comment>
<evidence type="ECO:0000256" key="1">
    <source>
        <dbReference type="SAM" id="MobiDB-lite"/>
    </source>
</evidence>
<evidence type="ECO:0000313" key="3">
    <source>
        <dbReference type="Proteomes" id="UP001218218"/>
    </source>
</evidence>
<keyword evidence="3" id="KW-1185">Reference proteome</keyword>